<dbReference type="Pfam" id="PF02230">
    <property type="entry name" value="Abhydrolase_2"/>
    <property type="match status" value="2"/>
</dbReference>
<accession>A0ABR4PDX9</accession>
<name>A0ABR4PDX9_9HELO</name>
<keyword evidence="5" id="KW-1185">Reference proteome</keyword>
<dbReference type="InterPro" id="IPR003140">
    <property type="entry name" value="PLipase/COase/thioEstase"/>
</dbReference>
<dbReference type="EMBL" id="JBFCZG010000006">
    <property type="protein sequence ID" value="KAL3421526.1"/>
    <property type="molecule type" value="Genomic_DNA"/>
</dbReference>
<proteinExistence type="inferred from homology"/>
<feature type="compositionally biased region" description="Polar residues" evidence="2">
    <location>
        <begin position="1"/>
        <end position="13"/>
    </location>
</feature>
<comment type="caution">
    <text evidence="4">The sequence shown here is derived from an EMBL/GenBank/DDBJ whole genome shotgun (WGS) entry which is preliminary data.</text>
</comment>
<sequence length="315" mass="35173">MSSHVGSAASSQVGAKAEEQHKQKTMDLPGVFPMPIILSPLLQHIHTFIILHGRGSTAEQFSTPLLETTTASGESLRTAFPHAKLIFLTASRNRATIYKKSYTHQWFDHWHMDGQNKRQDLIAPGLYKSCNYVHGILQQEIESVGKENVVLWGLSQGCATSLTSTLTWNGEPFAATIGMCGYLPYVNHLTHIIKKDDSESDFDPFCSSDTDDDVAVSGDKGPQDRQTQAVQYLRDEIEMEGPAQMVFRDTAIFLGHGTEDEKVSIEIGREARVCLDLMGADVTMVEYEGLGHWYSSEMLGDIFRFLRENLRIQNS</sequence>
<evidence type="ECO:0000313" key="5">
    <source>
        <dbReference type="Proteomes" id="UP001629113"/>
    </source>
</evidence>
<dbReference type="Gene3D" id="3.40.50.1820">
    <property type="entry name" value="alpha/beta hydrolase"/>
    <property type="match status" value="1"/>
</dbReference>
<feature type="domain" description="Phospholipase/carboxylesterase/thioesterase" evidence="3">
    <location>
        <begin position="36"/>
        <end position="189"/>
    </location>
</feature>
<dbReference type="PANTHER" id="PTHR10655:SF64">
    <property type="entry name" value="PHOSPHOLIPASE_CARBOXYLESTERASE_THIOESTERASE DOMAIN-CONTAINING PROTEIN"/>
    <property type="match status" value="1"/>
</dbReference>
<dbReference type="PANTHER" id="PTHR10655">
    <property type="entry name" value="LYSOPHOSPHOLIPASE-RELATED"/>
    <property type="match status" value="1"/>
</dbReference>
<evidence type="ECO:0000313" key="4">
    <source>
        <dbReference type="EMBL" id="KAL3421526.1"/>
    </source>
</evidence>
<feature type="region of interest" description="Disordered" evidence="2">
    <location>
        <begin position="1"/>
        <end position="22"/>
    </location>
</feature>
<organism evidence="4 5">
    <name type="scientific">Phlyctema vagabunda</name>
    <dbReference type="NCBI Taxonomy" id="108571"/>
    <lineage>
        <taxon>Eukaryota</taxon>
        <taxon>Fungi</taxon>
        <taxon>Dikarya</taxon>
        <taxon>Ascomycota</taxon>
        <taxon>Pezizomycotina</taxon>
        <taxon>Leotiomycetes</taxon>
        <taxon>Helotiales</taxon>
        <taxon>Dermateaceae</taxon>
        <taxon>Phlyctema</taxon>
    </lineage>
</organism>
<dbReference type="InterPro" id="IPR050565">
    <property type="entry name" value="LYPA1-2/EST-like"/>
</dbReference>
<gene>
    <name evidence="4" type="ORF">PVAG01_07972</name>
</gene>
<protein>
    <submittedName>
        <fullName evidence="4">Acyl-protein thioesterase</fullName>
    </submittedName>
</protein>
<dbReference type="SUPFAM" id="SSF53474">
    <property type="entry name" value="alpha/beta-Hydrolases"/>
    <property type="match status" value="1"/>
</dbReference>
<comment type="similarity">
    <text evidence="1">Belongs to the AB hydrolase superfamily. AB hydrolase 2 family.</text>
</comment>
<dbReference type="InterPro" id="IPR029058">
    <property type="entry name" value="AB_hydrolase_fold"/>
</dbReference>
<reference evidence="4 5" key="1">
    <citation type="submission" date="2024-06" db="EMBL/GenBank/DDBJ databases">
        <title>Complete genome of Phlyctema vagabunda strain 19-DSS-EL-015.</title>
        <authorList>
            <person name="Fiorenzani C."/>
        </authorList>
    </citation>
    <scope>NUCLEOTIDE SEQUENCE [LARGE SCALE GENOMIC DNA]</scope>
    <source>
        <strain evidence="4 5">19-DSS-EL-015</strain>
    </source>
</reference>
<evidence type="ECO:0000259" key="3">
    <source>
        <dbReference type="Pfam" id="PF02230"/>
    </source>
</evidence>
<evidence type="ECO:0000256" key="2">
    <source>
        <dbReference type="SAM" id="MobiDB-lite"/>
    </source>
</evidence>
<feature type="domain" description="Phospholipase/carboxylesterase/thioesterase" evidence="3">
    <location>
        <begin position="243"/>
        <end position="308"/>
    </location>
</feature>
<dbReference type="Proteomes" id="UP001629113">
    <property type="component" value="Unassembled WGS sequence"/>
</dbReference>
<evidence type="ECO:0000256" key="1">
    <source>
        <dbReference type="ARBA" id="ARBA00006499"/>
    </source>
</evidence>